<evidence type="ECO:0000313" key="2">
    <source>
        <dbReference type="EMBL" id="TPX64706.1"/>
    </source>
</evidence>
<keyword evidence="3" id="KW-1185">Reference proteome</keyword>
<reference evidence="2 3" key="1">
    <citation type="journal article" date="2019" name="Sci. Rep.">
        <title>Comparative genomics of chytrid fungi reveal insights into the obligate biotrophic and pathogenic lifestyle of Synchytrium endobioticum.</title>
        <authorList>
            <person name="van de Vossenberg B.T.L.H."/>
            <person name="Warris S."/>
            <person name="Nguyen H.D.T."/>
            <person name="van Gent-Pelzer M.P.E."/>
            <person name="Joly D.L."/>
            <person name="van de Geest H.C."/>
            <person name="Bonants P.J.M."/>
            <person name="Smith D.S."/>
            <person name="Levesque C.A."/>
            <person name="van der Lee T.A.J."/>
        </authorList>
    </citation>
    <scope>NUCLEOTIDE SEQUENCE [LARGE SCALE GENOMIC DNA]</scope>
    <source>
        <strain evidence="2 3">CBS 675.73</strain>
    </source>
</reference>
<gene>
    <name evidence="2" type="ORF">CcCBS67573_g08343</name>
</gene>
<keyword evidence="1" id="KW-0812">Transmembrane</keyword>
<dbReference type="AlphaFoldDB" id="A0A507EN08"/>
<organism evidence="2 3">
    <name type="scientific">Chytriomyces confervae</name>
    <dbReference type="NCBI Taxonomy" id="246404"/>
    <lineage>
        <taxon>Eukaryota</taxon>
        <taxon>Fungi</taxon>
        <taxon>Fungi incertae sedis</taxon>
        <taxon>Chytridiomycota</taxon>
        <taxon>Chytridiomycota incertae sedis</taxon>
        <taxon>Chytridiomycetes</taxon>
        <taxon>Chytridiales</taxon>
        <taxon>Chytriomycetaceae</taxon>
        <taxon>Chytriomyces</taxon>
    </lineage>
</organism>
<keyword evidence="1" id="KW-1133">Transmembrane helix</keyword>
<feature type="transmembrane region" description="Helical" evidence="1">
    <location>
        <begin position="133"/>
        <end position="156"/>
    </location>
</feature>
<protein>
    <submittedName>
        <fullName evidence="2">Uncharacterized protein</fullName>
    </submittedName>
</protein>
<dbReference type="OrthoDB" id="2150292at2759"/>
<feature type="transmembrane region" description="Helical" evidence="1">
    <location>
        <begin position="49"/>
        <end position="69"/>
    </location>
</feature>
<evidence type="ECO:0000313" key="3">
    <source>
        <dbReference type="Proteomes" id="UP000320333"/>
    </source>
</evidence>
<sequence length="188" mass="20469">MAASHASSRSQPMMTLNINNLVLSLTNLYALRGIYMALSQAVTFAEPKFYLLFGALSLSMCASVAYHWCERSYRGHLHMGGRRILARNMDAVAEERTLLVVDRVLSLTSIAAVVFACSPDAVLRVASAPQSAWVLPLAVACALVGELNPVMSGTFLCVSGYAWFHGVGWHILVFHLPVLCIAEATKNR</sequence>
<dbReference type="Proteomes" id="UP000320333">
    <property type="component" value="Unassembled WGS sequence"/>
</dbReference>
<keyword evidence="1" id="KW-0472">Membrane</keyword>
<accession>A0A507EN08</accession>
<dbReference type="EMBL" id="QEAP01000533">
    <property type="protein sequence ID" value="TPX64706.1"/>
    <property type="molecule type" value="Genomic_DNA"/>
</dbReference>
<comment type="caution">
    <text evidence="2">The sequence shown here is derived from an EMBL/GenBank/DDBJ whole genome shotgun (WGS) entry which is preliminary data.</text>
</comment>
<evidence type="ECO:0000256" key="1">
    <source>
        <dbReference type="SAM" id="Phobius"/>
    </source>
</evidence>
<name>A0A507EN08_9FUNG</name>
<proteinExistence type="predicted"/>
<feature type="transmembrane region" description="Helical" evidence="1">
    <location>
        <begin position="162"/>
        <end position="182"/>
    </location>
</feature>